<accession>A0A8J2TT41</accession>
<protein>
    <submittedName>
        <fullName evidence="1">Uncharacterized protein</fullName>
    </submittedName>
</protein>
<keyword evidence="2" id="KW-1185">Reference proteome</keyword>
<dbReference type="AlphaFoldDB" id="A0A8J2TT41"/>
<comment type="caution">
    <text evidence="1">The sequence shown here is derived from an EMBL/GenBank/DDBJ whole genome shotgun (WGS) entry which is preliminary data.</text>
</comment>
<evidence type="ECO:0000313" key="2">
    <source>
        <dbReference type="Proteomes" id="UP000598120"/>
    </source>
</evidence>
<dbReference type="EMBL" id="BMIC01000001">
    <property type="protein sequence ID" value="GFZ79698.1"/>
    <property type="molecule type" value="Genomic_DNA"/>
</dbReference>
<gene>
    <name evidence="1" type="ORF">GCM10011531_07010</name>
</gene>
<evidence type="ECO:0000313" key="1">
    <source>
        <dbReference type="EMBL" id="GFZ79698.1"/>
    </source>
</evidence>
<reference evidence="1 2" key="1">
    <citation type="journal article" date="2014" name="Int. J. Syst. Evol. Microbiol.">
        <title>Complete genome sequence of Corynebacterium casei LMG S-19264T (=DSM 44701T), isolated from a smear-ripened cheese.</title>
        <authorList>
            <consortium name="US DOE Joint Genome Institute (JGI-PGF)"/>
            <person name="Walter F."/>
            <person name="Albersmeier A."/>
            <person name="Kalinowski J."/>
            <person name="Ruckert C."/>
        </authorList>
    </citation>
    <scope>NUCLEOTIDE SEQUENCE [LARGE SCALE GENOMIC DNA]</scope>
    <source>
        <strain evidence="1 2">CGMCC 1.15295</strain>
    </source>
</reference>
<proteinExistence type="predicted"/>
<sequence length="44" mass="5052">MSKTYKNINTGTTFTNNGHNTIIKKVGESRKIVETQWANRNKNL</sequence>
<dbReference type="Proteomes" id="UP000598120">
    <property type="component" value="Unassembled WGS sequence"/>
</dbReference>
<organism evidence="1 2">
    <name type="scientific">Aquaticitalea lipolytica</name>
    <dbReference type="NCBI Taxonomy" id="1247562"/>
    <lineage>
        <taxon>Bacteria</taxon>
        <taxon>Pseudomonadati</taxon>
        <taxon>Bacteroidota</taxon>
        <taxon>Flavobacteriia</taxon>
        <taxon>Flavobacteriales</taxon>
        <taxon>Flavobacteriaceae</taxon>
        <taxon>Aquaticitalea</taxon>
    </lineage>
</organism>
<dbReference type="RefSeq" id="WP_262891368.1">
    <property type="nucleotide sequence ID" value="NZ_BMIC01000001.1"/>
</dbReference>
<name>A0A8J2TT41_9FLAO</name>